<protein>
    <recommendedName>
        <fullName evidence="2">Senescence domain-containing protein</fullName>
    </recommendedName>
</protein>
<feature type="region of interest" description="Disordered" evidence="1">
    <location>
        <begin position="1"/>
        <end position="33"/>
    </location>
</feature>
<dbReference type="Pfam" id="PF00067">
    <property type="entry name" value="p450"/>
    <property type="match status" value="1"/>
</dbReference>
<dbReference type="CDD" id="cd11071">
    <property type="entry name" value="CYP74"/>
    <property type="match status" value="1"/>
</dbReference>
<dbReference type="AlphaFoldDB" id="A0A8S2AUQ4"/>
<dbReference type="PANTHER" id="PTHR21068">
    <property type="entry name" value="SPARTIN"/>
    <property type="match status" value="1"/>
</dbReference>
<dbReference type="InterPro" id="IPR045036">
    <property type="entry name" value="Spartin-like"/>
</dbReference>
<dbReference type="GO" id="GO:0004497">
    <property type="term" value="F:monooxygenase activity"/>
    <property type="evidence" value="ECO:0007669"/>
    <property type="project" value="InterPro"/>
</dbReference>
<dbReference type="Pfam" id="PF06911">
    <property type="entry name" value="Senescence"/>
    <property type="match status" value="1"/>
</dbReference>
<proteinExistence type="predicted"/>
<feature type="compositionally biased region" description="Low complexity" evidence="1">
    <location>
        <begin position="17"/>
        <end position="33"/>
    </location>
</feature>
<keyword evidence="4" id="KW-1185">Reference proteome</keyword>
<dbReference type="PANTHER" id="PTHR21068:SF34">
    <property type="entry name" value="SENESCENCE DOMAIN-CONTAINING PROTEIN"/>
    <property type="match status" value="1"/>
</dbReference>
<feature type="domain" description="Senescence" evidence="2">
    <location>
        <begin position="621"/>
        <end position="797"/>
    </location>
</feature>
<evidence type="ECO:0000313" key="3">
    <source>
        <dbReference type="EMBL" id="CAE6194380.1"/>
    </source>
</evidence>
<dbReference type="GO" id="GO:0020037">
    <property type="term" value="F:heme binding"/>
    <property type="evidence" value="ECO:0007669"/>
    <property type="project" value="InterPro"/>
</dbReference>
<dbReference type="EMBL" id="LR999457">
    <property type="protein sequence ID" value="CAE6194380.1"/>
    <property type="molecule type" value="Genomic_DNA"/>
</dbReference>
<reference evidence="3" key="1">
    <citation type="submission" date="2021-01" db="EMBL/GenBank/DDBJ databases">
        <authorList>
            <person name="Bezrukov I."/>
        </authorList>
    </citation>
    <scope>NUCLEOTIDE SEQUENCE</scope>
</reference>
<dbReference type="InterPro" id="IPR036396">
    <property type="entry name" value="Cyt_P450_sf"/>
</dbReference>
<dbReference type="InterPro" id="IPR001128">
    <property type="entry name" value="Cyt_P450"/>
</dbReference>
<dbReference type="GO" id="GO:0016705">
    <property type="term" value="F:oxidoreductase activity, acting on paired donors, with incorporation or reduction of molecular oxygen"/>
    <property type="evidence" value="ECO:0007669"/>
    <property type="project" value="InterPro"/>
</dbReference>
<dbReference type="GO" id="GO:0005506">
    <property type="term" value="F:iron ion binding"/>
    <property type="evidence" value="ECO:0007669"/>
    <property type="project" value="InterPro"/>
</dbReference>
<dbReference type="SUPFAM" id="SSF48264">
    <property type="entry name" value="Cytochrome P450"/>
    <property type="match status" value="1"/>
</dbReference>
<dbReference type="Proteomes" id="UP000682877">
    <property type="component" value="Chromosome 7"/>
</dbReference>
<name>A0A8S2AUQ4_ARAAE</name>
<sequence>MLLRTMAAASPRPPPSTSLTSQQPPSTPSQLPLRTMPGSYGLPLVGPLSDRLDYFWFQGPEKFFRTRAEKYKSTVFRTNIPPTFPFFGNVNPNIVAVLDVKSFSHLFDMDLVDKRDVLIGDFRPSLEFYGGVRVGVYLDTTEPKHAKIKSFAMEILKRSSKVWLQELRSNLNTFWGTIESDVTKNGAASYIFPLQRCIFSFLCASLAGVDVSVSPDIADNGWKTLNTWLALQVIPTTKLGIVPQPLEEIFLHTWAYPSLLVAGNYQKLCNFIDENAGDCLRLGQEEFGLTRDETIQNLLFVLGFNAYGGFSVFLPYLIGKITGDDSGLQERIKSEVRKVCGSGSDLNFKTVNEMELVKSVVYETLRFNPPVPLQFARARDDFQISSHDAVFEVKKGETGSELLNYLYWSNGPQTGTPSASNKQCAAKDMVTLTASLVIADLFLRSKASRTETQQQPSSYGQQQDAMYSSYQTVSDEVLLQIHGCRAHLINGSEAIELAAGDFELVQVLENNVALAMVVRIGRDLQWPVIKDEPVVKLDSRDYLFTLPVKDGEPLSYGVTFFPIDENDVVFVNSIELLDDFLRENSCFSSSSSSSSSSSVNNGIDWKEFAPRIEDYNNVVAKAIAGGTGHIIRGMFKCSNAYTNQVHKGGEIMITKAEKKSGASSKRSATTNKNQINKNLQRVRKLSRATEKLSKTMLNGVGVVSGSVMGPVVKSKPGKAFFSMVPGEVLLASLDALNKLLDAAEAAERQTLSATSKATTRMVSERLGESAGEATKDVLGTVGHAAGTAWNVFNIRKAFTPSSSLTSGILKNASRK</sequence>
<gene>
    <name evidence="3" type="ORF">AARE701A_LOCUS19370</name>
</gene>
<evidence type="ECO:0000313" key="4">
    <source>
        <dbReference type="Proteomes" id="UP000682877"/>
    </source>
</evidence>
<evidence type="ECO:0000259" key="2">
    <source>
        <dbReference type="Pfam" id="PF06911"/>
    </source>
</evidence>
<evidence type="ECO:0000256" key="1">
    <source>
        <dbReference type="SAM" id="MobiDB-lite"/>
    </source>
</evidence>
<dbReference type="Gene3D" id="1.10.630.10">
    <property type="entry name" value="Cytochrome P450"/>
    <property type="match status" value="1"/>
</dbReference>
<dbReference type="InterPro" id="IPR009686">
    <property type="entry name" value="Senescence/spartin_C"/>
</dbReference>
<organism evidence="3 4">
    <name type="scientific">Arabidopsis arenosa</name>
    <name type="common">Sand rock-cress</name>
    <name type="synonym">Cardaminopsis arenosa</name>
    <dbReference type="NCBI Taxonomy" id="38785"/>
    <lineage>
        <taxon>Eukaryota</taxon>
        <taxon>Viridiplantae</taxon>
        <taxon>Streptophyta</taxon>
        <taxon>Embryophyta</taxon>
        <taxon>Tracheophyta</taxon>
        <taxon>Spermatophyta</taxon>
        <taxon>Magnoliopsida</taxon>
        <taxon>eudicotyledons</taxon>
        <taxon>Gunneridae</taxon>
        <taxon>Pentapetalae</taxon>
        <taxon>rosids</taxon>
        <taxon>malvids</taxon>
        <taxon>Brassicales</taxon>
        <taxon>Brassicaceae</taxon>
        <taxon>Camelineae</taxon>
        <taxon>Arabidopsis</taxon>
    </lineage>
</organism>
<accession>A0A8S2AUQ4</accession>
<dbReference type="GO" id="GO:0005886">
    <property type="term" value="C:plasma membrane"/>
    <property type="evidence" value="ECO:0007669"/>
    <property type="project" value="TreeGrafter"/>
</dbReference>